<dbReference type="EMBL" id="CAMAPF010000033">
    <property type="protein sequence ID" value="CAH9079419.1"/>
    <property type="molecule type" value="Genomic_DNA"/>
</dbReference>
<dbReference type="SUPFAM" id="SSF54001">
    <property type="entry name" value="Cysteine proteinases"/>
    <property type="match status" value="1"/>
</dbReference>
<sequence length="144" mass="16977">MYISTRLNEGGKQCYLAPYYYQNHWQLFILSPVQNTIVFLCSLGNKPNRQFKNIIDAAMEASRRLNSRKGKVKWIIPVSRMQVGNYECGYYVMLHMLNIVSAVILEMWDERFANPEPFSSEEIDELRTRWASYFLEMTQSINDT</sequence>
<dbReference type="Gene3D" id="3.40.395.10">
    <property type="entry name" value="Adenoviral Proteinase, Chain A"/>
    <property type="match status" value="1"/>
</dbReference>
<dbReference type="PANTHER" id="PTHR33018">
    <property type="entry name" value="OS10G0338966 PROTEIN-RELATED"/>
    <property type="match status" value="1"/>
</dbReference>
<evidence type="ECO:0000313" key="2">
    <source>
        <dbReference type="Proteomes" id="UP001152523"/>
    </source>
</evidence>
<reference evidence="1" key="1">
    <citation type="submission" date="2022-07" db="EMBL/GenBank/DDBJ databases">
        <authorList>
            <person name="Macas J."/>
            <person name="Novak P."/>
            <person name="Neumann P."/>
        </authorList>
    </citation>
    <scope>NUCLEOTIDE SEQUENCE</scope>
</reference>
<dbReference type="InterPro" id="IPR038765">
    <property type="entry name" value="Papain-like_cys_pep_sf"/>
</dbReference>
<organism evidence="1 2">
    <name type="scientific">Cuscuta epithymum</name>
    <dbReference type="NCBI Taxonomy" id="186058"/>
    <lineage>
        <taxon>Eukaryota</taxon>
        <taxon>Viridiplantae</taxon>
        <taxon>Streptophyta</taxon>
        <taxon>Embryophyta</taxon>
        <taxon>Tracheophyta</taxon>
        <taxon>Spermatophyta</taxon>
        <taxon>Magnoliopsida</taxon>
        <taxon>eudicotyledons</taxon>
        <taxon>Gunneridae</taxon>
        <taxon>Pentapetalae</taxon>
        <taxon>asterids</taxon>
        <taxon>lamiids</taxon>
        <taxon>Solanales</taxon>
        <taxon>Convolvulaceae</taxon>
        <taxon>Cuscuteae</taxon>
        <taxon>Cuscuta</taxon>
        <taxon>Cuscuta subgen. Cuscuta</taxon>
    </lineage>
</organism>
<keyword evidence="2" id="KW-1185">Reference proteome</keyword>
<dbReference type="Proteomes" id="UP001152523">
    <property type="component" value="Unassembled WGS sequence"/>
</dbReference>
<gene>
    <name evidence="1" type="ORF">CEPIT_LOCUS6917</name>
</gene>
<evidence type="ECO:0000313" key="1">
    <source>
        <dbReference type="EMBL" id="CAH9079419.1"/>
    </source>
</evidence>
<proteinExistence type="predicted"/>
<evidence type="ECO:0008006" key="3">
    <source>
        <dbReference type="Google" id="ProtNLM"/>
    </source>
</evidence>
<accession>A0AAV0CME7</accession>
<dbReference type="PANTHER" id="PTHR33018:SF34">
    <property type="entry name" value="OS02G0472350 PROTEIN"/>
    <property type="match status" value="1"/>
</dbReference>
<dbReference type="AlphaFoldDB" id="A0AAV0CME7"/>
<protein>
    <recommendedName>
        <fullName evidence="3">Ubiquitin-like protease family profile domain-containing protein</fullName>
    </recommendedName>
</protein>
<comment type="caution">
    <text evidence="1">The sequence shown here is derived from an EMBL/GenBank/DDBJ whole genome shotgun (WGS) entry which is preliminary data.</text>
</comment>
<name>A0AAV0CME7_9ASTE</name>